<dbReference type="RefSeq" id="WP_344731738.1">
    <property type="nucleotide sequence ID" value="NZ_BAAAZH010000005.1"/>
</dbReference>
<evidence type="ECO:0000313" key="1">
    <source>
        <dbReference type="EMBL" id="GAA4110708.1"/>
    </source>
</evidence>
<dbReference type="Proteomes" id="UP001501495">
    <property type="component" value="Unassembled WGS sequence"/>
</dbReference>
<sequence length="236" mass="27140">MTDGTSEPLDFSALYDEIQSHPGMLARRSWDSLLDIHVVMTRNQDELLVFVRAVEADVRNAARLAGNVGSDEPRRDMFRELIRRLHNYVASVGTLIDHTRNLMRKYEGTSTYAEFEARRLAATSNDVVSFVSKLRNYVLHVGVPGVGIQFSVTNGEENVTIFLDRDRALQWKDWPKAARRYLNSKPSKLSVVDVIEEYGGVIEELYRWLYDQFPTLHGEDIAAVNELIRRQRFFTT</sequence>
<proteinExistence type="predicted"/>
<dbReference type="EMBL" id="BAAAZH010000005">
    <property type="protein sequence ID" value="GAA4110708.1"/>
    <property type="molecule type" value="Genomic_DNA"/>
</dbReference>
<gene>
    <name evidence="1" type="ORF">GCM10022215_06040</name>
</gene>
<reference evidence="2" key="1">
    <citation type="journal article" date="2019" name="Int. J. Syst. Evol. Microbiol.">
        <title>The Global Catalogue of Microorganisms (GCM) 10K type strain sequencing project: providing services to taxonomists for standard genome sequencing and annotation.</title>
        <authorList>
            <consortium name="The Broad Institute Genomics Platform"/>
            <consortium name="The Broad Institute Genome Sequencing Center for Infectious Disease"/>
            <person name="Wu L."/>
            <person name="Ma J."/>
        </authorList>
    </citation>
    <scope>NUCLEOTIDE SEQUENCE [LARGE SCALE GENOMIC DNA]</scope>
    <source>
        <strain evidence="2">JCM 16703</strain>
    </source>
</reference>
<accession>A0ABP7XC13</accession>
<keyword evidence="2" id="KW-1185">Reference proteome</keyword>
<evidence type="ECO:0000313" key="2">
    <source>
        <dbReference type="Proteomes" id="UP001501495"/>
    </source>
</evidence>
<name>A0ABP7XC13_9ACTN</name>
<organism evidence="1 2">
    <name type="scientific">Nocardioides fonticola</name>
    <dbReference type="NCBI Taxonomy" id="450363"/>
    <lineage>
        <taxon>Bacteria</taxon>
        <taxon>Bacillati</taxon>
        <taxon>Actinomycetota</taxon>
        <taxon>Actinomycetes</taxon>
        <taxon>Propionibacteriales</taxon>
        <taxon>Nocardioidaceae</taxon>
        <taxon>Nocardioides</taxon>
    </lineage>
</organism>
<comment type="caution">
    <text evidence="1">The sequence shown here is derived from an EMBL/GenBank/DDBJ whole genome shotgun (WGS) entry which is preliminary data.</text>
</comment>
<protein>
    <submittedName>
        <fullName evidence="1">Uncharacterized protein</fullName>
    </submittedName>
</protein>